<dbReference type="Proteomes" id="UP000738376">
    <property type="component" value="Unassembled WGS sequence"/>
</dbReference>
<dbReference type="EMBL" id="JAAVJL010000008">
    <property type="protein sequence ID" value="NMF61212.1"/>
    <property type="molecule type" value="Genomic_DNA"/>
</dbReference>
<sequence>MITANPDVDVAQFVTAFNQLVDIHMVNILAIAERENYPINLTDFTMENKDDVFDEEWDLAYAPSSNPDSDSNESQLVSVAIQEQNQINYAAQIQAIALSMFDGLAKLGKDKTENKRDGNEQEPSQTSTDKAANDERDLKLARDCRELLQVQGKEDGNNLIFERPDGKGNYKFSLEKASDTMTLKAKDRPVNPILVESQGKIIESNVTDRDAVNISRAIAMLNAQQTKPLENQK</sequence>
<evidence type="ECO:0000313" key="2">
    <source>
        <dbReference type="EMBL" id="NMF61212.1"/>
    </source>
</evidence>
<proteinExistence type="predicted"/>
<feature type="compositionally biased region" description="Polar residues" evidence="1">
    <location>
        <begin position="121"/>
        <end position="130"/>
    </location>
</feature>
<keyword evidence="3" id="KW-1185">Reference proteome</keyword>
<comment type="caution">
    <text evidence="2">The sequence shown here is derived from an EMBL/GenBank/DDBJ whole genome shotgun (WGS) entry which is preliminary data.</text>
</comment>
<accession>A0ABX1M5C8</accession>
<feature type="compositionally biased region" description="Basic and acidic residues" evidence="1">
    <location>
        <begin position="110"/>
        <end position="119"/>
    </location>
</feature>
<reference evidence="2 3" key="1">
    <citation type="submission" date="2020-03" db="EMBL/GenBank/DDBJ databases">
        <title>Draft Genome Sequence of 2-Methylisoborneol Producing Pseudanabaena yagii Strain GIHE-NHR1 Isolated from North Han River in South Korea.</title>
        <authorList>
            <person name="Jeong J."/>
        </authorList>
    </citation>
    <scope>NUCLEOTIDE SEQUENCE [LARGE SCALE GENOMIC DNA]</scope>
    <source>
        <strain evidence="2 3">GIHE-NHR1</strain>
    </source>
</reference>
<name>A0ABX1M5C8_9CYAN</name>
<evidence type="ECO:0000256" key="1">
    <source>
        <dbReference type="SAM" id="MobiDB-lite"/>
    </source>
</evidence>
<feature type="region of interest" description="Disordered" evidence="1">
    <location>
        <begin position="110"/>
        <end position="135"/>
    </location>
</feature>
<protein>
    <submittedName>
        <fullName evidence="2">Uncharacterized protein</fullName>
    </submittedName>
</protein>
<dbReference type="RefSeq" id="WP_169366158.1">
    <property type="nucleotide sequence ID" value="NZ_JAAVJL010000008.1"/>
</dbReference>
<evidence type="ECO:0000313" key="3">
    <source>
        <dbReference type="Proteomes" id="UP000738376"/>
    </source>
</evidence>
<gene>
    <name evidence="2" type="ORF">HC246_25110</name>
</gene>
<organism evidence="2 3">
    <name type="scientific">Pseudanabaena yagii GIHE-NHR1</name>
    <dbReference type="NCBI Taxonomy" id="2722753"/>
    <lineage>
        <taxon>Bacteria</taxon>
        <taxon>Bacillati</taxon>
        <taxon>Cyanobacteriota</taxon>
        <taxon>Cyanophyceae</taxon>
        <taxon>Pseudanabaenales</taxon>
        <taxon>Pseudanabaenaceae</taxon>
        <taxon>Pseudanabaena</taxon>
        <taxon>Pseudanabaena yagii</taxon>
    </lineage>
</organism>